<evidence type="ECO:0000313" key="2">
    <source>
        <dbReference type="Proteomes" id="UP000000600"/>
    </source>
</evidence>
<reference evidence="1 2" key="1">
    <citation type="journal article" date="2006" name="Nature">
        <title>Global trends of whole-genome duplications revealed by the ciliate Paramecium tetraurelia.</title>
        <authorList>
            <consortium name="Genoscope"/>
            <person name="Aury J.-M."/>
            <person name="Jaillon O."/>
            <person name="Duret L."/>
            <person name="Noel B."/>
            <person name="Jubin C."/>
            <person name="Porcel B.M."/>
            <person name="Segurens B."/>
            <person name="Daubin V."/>
            <person name="Anthouard V."/>
            <person name="Aiach N."/>
            <person name="Arnaiz O."/>
            <person name="Billaut A."/>
            <person name="Beisson J."/>
            <person name="Blanc I."/>
            <person name="Bouhouche K."/>
            <person name="Camara F."/>
            <person name="Duharcourt S."/>
            <person name="Guigo R."/>
            <person name="Gogendeau D."/>
            <person name="Katinka M."/>
            <person name="Keller A.-M."/>
            <person name="Kissmehl R."/>
            <person name="Klotz C."/>
            <person name="Koll F."/>
            <person name="Le Moue A."/>
            <person name="Lepere C."/>
            <person name="Malinsky S."/>
            <person name="Nowacki M."/>
            <person name="Nowak J.K."/>
            <person name="Plattner H."/>
            <person name="Poulain J."/>
            <person name="Ruiz F."/>
            <person name="Serrano V."/>
            <person name="Zagulski M."/>
            <person name="Dessen P."/>
            <person name="Betermier M."/>
            <person name="Weissenbach J."/>
            <person name="Scarpelli C."/>
            <person name="Schachter V."/>
            <person name="Sperling L."/>
            <person name="Meyer E."/>
            <person name="Cohen J."/>
            <person name="Wincker P."/>
        </authorList>
    </citation>
    <scope>NUCLEOTIDE SEQUENCE [LARGE SCALE GENOMIC DNA]</scope>
    <source>
        <strain evidence="1 2">Stock d4-2</strain>
    </source>
</reference>
<dbReference type="EMBL" id="CT868507">
    <property type="protein sequence ID" value="CAK84375.1"/>
    <property type="molecule type" value="Genomic_DNA"/>
</dbReference>
<dbReference type="GeneID" id="5037557"/>
<dbReference type="RefSeq" id="XP_001451772.1">
    <property type="nucleotide sequence ID" value="XM_001451735.1"/>
</dbReference>
<dbReference type="HOGENOM" id="CLU_2297128_0_0_1"/>
<dbReference type="KEGG" id="ptm:GSPATT00018580001"/>
<dbReference type="AlphaFoldDB" id="A0DMV8"/>
<keyword evidence="2" id="KW-1185">Reference proteome</keyword>
<name>A0DMV8_PARTE</name>
<accession>A0DMV8</accession>
<evidence type="ECO:0000313" key="1">
    <source>
        <dbReference type="EMBL" id="CAK84375.1"/>
    </source>
</evidence>
<gene>
    <name evidence="1" type="ORF">GSPATT00018580001</name>
</gene>
<sequence>MDGICIQITASSGTTTKGNHPFINNYTTTIRDLITCQIASSRCKWTSTSATITISCYDHILQFLQCLTRQIIIFPNLRWQKIQLLLKFFWEMHSYRFKDLT</sequence>
<protein>
    <submittedName>
        <fullName evidence="1">Uncharacterized protein</fullName>
    </submittedName>
</protein>
<dbReference type="InParanoid" id="A0DMV8"/>
<dbReference type="Proteomes" id="UP000000600">
    <property type="component" value="Unassembled WGS sequence"/>
</dbReference>
<organism evidence="1 2">
    <name type="scientific">Paramecium tetraurelia</name>
    <dbReference type="NCBI Taxonomy" id="5888"/>
    <lineage>
        <taxon>Eukaryota</taxon>
        <taxon>Sar</taxon>
        <taxon>Alveolata</taxon>
        <taxon>Ciliophora</taxon>
        <taxon>Intramacronucleata</taxon>
        <taxon>Oligohymenophorea</taxon>
        <taxon>Peniculida</taxon>
        <taxon>Parameciidae</taxon>
        <taxon>Paramecium</taxon>
    </lineage>
</organism>
<proteinExistence type="predicted"/>